<comment type="caution">
    <text evidence="3">The sequence shown here is derived from an EMBL/GenBank/DDBJ whole genome shotgun (WGS) entry which is preliminary data.</text>
</comment>
<dbReference type="InterPro" id="IPR006683">
    <property type="entry name" value="Thioestr_dom"/>
</dbReference>
<dbReference type="InterPro" id="IPR029069">
    <property type="entry name" value="HotDog_dom_sf"/>
</dbReference>
<organism evidence="3 4">
    <name type="scientific">Heyndrickxia oleronia</name>
    <dbReference type="NCBI Taxonomy" id="38875"/>
    <lineage>
        <taxon>Bacteria</taxon>
        <taxon>Bacillati</taxon>
        <taxon>Bacillota</taxon>
        <taxon>Bacilli</taxon>
        <taxon>Bacillales</taxon>
        <taxon>Bacillaceae</taxon>
        <taxon>Heyndrickxia</taxon>
    </lineage>
</organism>
<name>A0A8E2I4K6_9BACI</name>
<dbReference type="InterPro" id="IPR003736">
    <property type="entry name" value="PAAI_dom"/>
</dbReference>
<dbReference type="PANTHER" id="PTHR47260">
    <property type="entry name" value="UPF0644 PROTEIN PB2B4.06"/>
    <property type="match status" value="1"/>
</dbReference>
<accession>A0A8E2I4K6</accession>
<reference evidence="3 4" key="1">
    <citation type="submission" date="2017-01" db="EMBL/GenBank/DDBJ databases">
        <title>Draft genome sequence of Bacillus oleronius.</title>
        <authorList>
            <person name="Allam M."/>
        </authorList>
    </citation>
    <scope>NUCLEOTIDE SEQUENCE [LARGE SCALE GENOMIC DNA]</scope>
    <source>
        <strain evidence="3 4">DSM 9356</strain>
    </source>
</reference>
<dbReference type="InterPro" id="IPR052061">
    <property type="entry name" value="PTE-AB_protein"/>
</dbReference>
<dbReference type="Pfam" id="PF03061">
    <property type="entry name" value="4HBT"/>
    <property type="match status" value="1"/>
</dbReference>
<evidence type="ECO:0000313" key="4">
    <source>
        <dbReference type="Proteomes" id="UP000189761"/>
    </source>
</evidence>
<evidence type="ECO:0000256" key="1">
    <source>
        <dbReference type="ARBA" id="ARBA00022801"/>
    </source>
</evidence>
<dbReference type="Gene3D" id="3.10.129.10">
    <property type="entry name" value="Hotdog Thioesterase"/>
    <property type="match status" value="1"/>
</dbReference>
<dbReference type="RefSeq" id="WP_078111220.1">
    <property type="nucleotide sequence ID" value="NZ_CP065424.1"/>
</dbReference>
<keyword evidence="4" id="KW-1185">Reference proteome</keyword>
<sequence length="160" mass="17485">MKENLLALFNECLQNANEDDLKVMYQLLNGVKRKQEKVNYTFIDGILLMDRDITDQKCEITIPISALTENSLQIVHGGVTATILDTAMGTLANSLLPTGYGAVTSNLSIYYIAPGIGESLRASAEVIHKGTKTLVIEGSVHRNDGKKIAHCSGTFFIIKK</sequence>
<evidence type="ECO:0000259" key="2">
    <source>
        <dbReference type="Pfam" id="PF03061"/>
    </source>
</evidence>
<protein>
    <submittedName>
        <fullName evidence="3">Thioesterase</fullName>
    </submittedName>
</protein>
<evidence type="ECO:0000313" key="3">
    <source>
        <dbReference type="EMBL" id="OOP66237.1"/>
    </source>
</evidence>
<gene>
    <name evidence="3" type="ORF">BWZ43_22055</name>
</gene>
<dbReference type="EMBL" id="MTLA01000346">
    <property type="protein sequence ID" value="OOP66237.1"/>
    <property type="molecule type" value="Genomic_DNA"/>
</dbReference>
<feature type="domain" description="Thioesterase" evidence="2">
    <location>
        <begin position="73"/>
        <end position="148"/>
    </location>
</feature>
<dbReference type="GO" id="GO:0016289">
    <property type="term" value="F:acyl-CoA hydrolase activity"/>
    <property type="evidence" value="ECO:0007669"/>
    <property type="project" value="UniProtKB-ARBA"/>
</dbReference>
<proteinExistence type="predicted"/>
<dbReference type="Proteomes" id="UP000189761">
    <property type="component" value="Unassembled WGS sequence"/>
</dbReference>
<dbReference type="SUPFAM" id="SSF54637">
    <property type="entry name" value="Thioesterase/thiol ester dehydrase-isomerase"/>
    <property type="match status" value="1"/>
</dbReference>
<dbReference type="CDD" id="cd03443">
    <property type="entry name" value="PaaI_thioesterase"/>
    <property type="match status" value="1"/>
</dbReference>
<dbReference type="PANTHER" id="PTHR47260:SF1">
    <property type="entry name" value="UPF0644 PROTEIN PB2B4.06"/>
    <property type="match status" value="1"/>
</dbReference>
<dbReference type="AlphaFoldDB" id="A0A8E2I4K6"/>
<dbReference type="NCBIfam" id="TIGR00369">
    <property type="entry name" value="unchar_dom_1"/>
    <property type="match status" value="1"/>
</dbReference>
<keyword evidence="1" id="KW-0378">Hydrolase</keyword>